<evidence type="ECO:0000259" key="8">
    <source>
        <dbReference type="Pfam" id="PF16076"/>
    </source>
</evidence>
<evidence type="ECO:0000256" key="5">
    <source>
        <dbReference type="ARBA" id="ARBA00013211"/>
    </source>
</evidence>
<accession>A0A9Q0C6X9</accession>
<comment type="pathway">
    <text evidence="3">Lipid metabolism.</text>
</comment>
<evidence type="ECO:0000256" key="4">
    <source>
        <dbReference type="ARBA" id="ARBA00008655"/>
    </source>
</evidence>
<dbReference type="EC" id="2.3.1.51" evidence="5"/>
<feature type="domain" description="Acyltransferase C-terminal" evidence="8">
    <location>
        <begin position="74"/>
        <end position="127"/>
    </location>
</feature>
<evidence type="ECO:0000313" key="10">
    <source>
        <dbReference type="Proteomes" id="UP001151287"/>
    </source>
</evidence>
<protein>
    <recommendedName>
        <fullName evidence="5">1-acylglycerol-3-phosphate O-acyltransferase</fullName>
        <ecNumber evidence="5">2.3.1.51</ecNumber>
    </recommendedName>
</protein>
<evidence type="ECO:0000256" key="1">
    <source>
        <dbReference type="ARBA" id="ARBA00001141"/>
    </source>
</evidence>
<evidence type="ECO:0000256" key="3">
    <source>
        <dbReference type="ARBA" id="ARBA00005189"/>
    </source>
</evidence>
<dbReference type="InterPro" id="IPR032098">
    <property type="entry name" value="Acyltransf_C"/>
</dbReference>
<sequence>MKLPVFGWAFHVMEFVPVERKWEIDEEIMRSRLEKFKDPRDPLWLAFPLKALITLSDVTIAYKHQLPVFLDNIFGTDPAEVYVHTECMKLDEIPSMEDESYDWLVERFRLKDELLANFMTTGHFPNEGMEGD</sequence>
<dbReference type="GO" id="GO:0003841">
    <property type="term" value="F:1-acylglycerol-3-phosphate O-acyltransferase activity"/>
    <property type="evidence" value="ECO:0007669"/>
    <property type="project" value="UniProtKB-EC"/>
</dbReference>
<comment type="similarity">
    <text evidence="4">Belongs to the 1-acyl-sn-glycerol-3-phosphate acyltransferase family.</text>
</comment>
<keyword evidence="7" id="KW-0012">Acyltransferase</keyword>
<dbReference type="AlphaFoldDB" id="A0A9Q0C6X9"/>
<keyword evidence="10" id="KW-1185">Reference proteome</keyword>
<dbReference type="GO" id="GO:0012505">
    <property type="term" value="C:endomembrane system"/>
    <property type="evidence" value="ECO:0007669"/>
    <property type="project" value="TreeGrafter"/>
</dbReference>
<dbReference type="Proteomes" id="UP001151287">
    <property type="component" value="Unassembled WGS sequence"/>
</dbReference>
<organism evidence="9 10">
    <name type="scientific">Rhynchospora breviuscula</name>
    <dbReference type="NCBI Taxonomy" id="2022672"/>
    <lineage>
        <taxon>Eukaryota</taxon>
        <taxon>Viridiplantae</taxon>
        <taxon>Streptophyta</taxon>
        <taxon>Embryophyta</taxon>
        <taxon>Tracheophyta</taxon>
        <taxon>Spermatophyta</taxon>
        <taxon>Magnoliopsida</taxon>
        <taxon>Liliopsida</taxon>
        <taxon>Poales</taxon>
        <taxon>Cyperaceae</taxon>
        <taxon>Cyperoideae</taxon>
        <taxon>Rhynchosporeae</taxon>
        <taxon>Rhynchospora</taxon>
    </lineage>
</organism>
<evidence type="ECO:0000256" key="6">
    <source>
        <dbReference type="ARBA" id="ARBA00022679"/>
    </source>
</evidence>
<name>A0A9Q0C6X9_9POAL</name>
<dbReference type="Pfam" id="PF16076">
    <property type="entry name" value="Acyltransf_C"/>
    <property type="match status" value="1"/>
</dbReference>
<dbReference type="PANTHER" id="PTHR10983">
    <property type="entry name" value="1-ACYLGLYCEROL-3-PHOSPHATE ACYLTRANSFERASE-RELATED"/>
    <property type="match status" value="1"/>
</dbReference>
<evidence type="ECO:0000313" key="9">
    <source>
        <dbReference type="EMBL" id="KAJ1688389.1"/>
    </source>
</evidence>
<proteinExistence type="inferred from homology"/>
<evidence type="ECO:0000256" key="7">
    <source>
        <dbReference type="ARBA" id="ARBA00023315"/>
    </source>
</evidence>
<dbReference type="EMBL" id="JAMQYH010000005">
    <property type="protein sequence ID" value="KAJ1688389.1"/>
    <property type="molecule type" value="Genomic_DNA"/>
</dbReference>
<comment type="caution">
    <text evidence="9">The sequence shown here is derived from an EMBL/GenBank/DDBJ whole genome shotgun (WGS) entry which is preliminary data.</text>
</comment>
<dbReference type="OrthoDB" id="189226at2759"/>
<gene>
    <name evidence="9" type="ORF">LUZ63_019779</name>
</gene>
<dbReference type="PANTHER" id="PTHR10983:SF16">
    <property type="entry name" value="LYSOCARDIOLIPIN ACYLTRANSFERASE 1"/>
    <property type="match status" value="1"/>
</dbReference>
<comment type="catalytic activity">
    <reaction evidence="1">
        <text>a 1-acyl-sn-glycero-3-phosphate + an acyl-CoA = a 1,2-diacyl-sn-glycero-3-phosphate + CoA</text>
        <dbReference type="Rhea" id="RHEA:19709"/>
        <dbReference type="ChEBI" id="CHEBI:57287"/>
        <dbReference type="ChEBI" id="CHEBI:57970"/>
        <dbReference type="ChEBI" id="CHEBI:58342"/>
        <dbReference type="ChEBI" id="CHEBI:58608"/>
        <dbReference type="EC" id="2.3.1.51"/>
    </reaction>
</comment>
<keyword evidence="6" id="KW-0808">Transferase</keyword>
<reference evidence="9" key="1">
    <citation type="journal article" date="2022" name="Cell">
        <title>Repeat-based holocentromeres influence genome architecture and karyotype evolution.</title>
        <authorList>
            <person name="Hofstatter P.G."/>
            <person name="Thangavel G."/>
            <person name="Lux T."/>
            <person name="Neumann P."/>
            <person name="Vondrak T."/>
            <person name="Novak P."/>
            <person name="Zhang M."/>
            <person name="Costa L."/>
            <person name="Castellani M."/>
            <person name="Scott A."/>
            <person name="Toegelov H."/>
            <person name="Fuchs J."/>
            <person name="Mata-Sucre Y."/>
            <person name="Dias Y."/>
            <person name="Vanzela A.L.L."/>
            <person name="Huettel B."/>
            <person name="Almeida C.C.S."/>
            <person name="Simkova H."/>
            <person name="Souza G."/>
            <person name="Pedrosa-Harand A."/>
            <person name="Macas J."/>
            <person name="Mayer K.F.X."/>
            <person name="Houben A."/>
            <person name="Marques A."/>
        </authorList>
    </citation>
    <scope>NUCLEOTIDE SEQUENCE</scope>
    <source>
        <strain evidence="9">RhyBre1mFocal</strain>
    </source>
</reference>
<evidence type="ECO:0000256" key="2">
    <source>
        <dbReference type="ARBA" id="ARBA00004728"/>
    </source>
</evidence>
<comment type="pathway">
    <text evidence="2">Phospholipid metabolism; CDP-diacylglycerol biosynthesis; CDP-diacylglycerol from sn-glycerol 3-phosphate: step 2/3.</text>
</comment>